<protein>
    <submittedName>
        <fullName evidence="2">Uncharacterized protein</fullName>
    </submittedName>
</protein>
<evidence type="ECO:0000313" key="3">
    <source>
        <dbReference type="Proteomes" id="UP000654370"/>
    </source>
</evidence>
<evidence type="ECO:0000313" key="2">
    <source>
        <dbReference type="EMBL" id="KAG2173864.1"/>
    </source>
</evidence>
<evidence type="ECO:0000256" key="1">
    <source>
        <dbReference type="SAM" id="MobiDB-lite"/>
    </source>
</evidence>
<feature type="region of interest" description="Disordered" evidence="1">
    <location>
        <begin position="1"/>
        <end position="29"/>
    </location>
</feature>
<dbReference type="Proteomes" id="UP000654370">
    <property type="component" value="Unassembled WGS sequence"/>
</dbReference>
<organism evidence="2 3">
    <name type="scientific">Mortierella isabellina</name>
    <name type="common">Filamentous fungus</name>
    <name type="synonym">Umbelopsis isabellina</name>
    <dbReference type="NCBI Taxonomy" id="91625"/>
    <lineage>
        <taxon>Eukaryota</taxon>
        <taxon>Fungi</taxon>
        <taxon>Fungi incertae sedis</taxon>
        <taxon>Mucoromycota</taxon>
        <taxon>Mucoromycotina</taxon>
        <taxon>Umbelopsidomycetes</taxon>
        <taxon>Umbelopsidales</taxon>
        <taxon>Umbelopsidaceae</taxon>
        <taxon>Umbelopsis</taxon>
    </lineage>
</organism>
<name>A0A8H7PH16_MORIS</name>
<feature type="compositionally biased region" description="Low complexity" evidence="1">
    <location>
        <begin position="225"/>
        <end position="234"/>
    </location>
</feature>
<dbReference type="Pfam" id="PF10428">
    <property type="entry name" value="SOG2"/>
    <property type="match status" value="1"/>
</dbReference>
<dbReference type="EMBL" id="JAEPQZ010000014">
    <property type="protein sequence ID" value="KAG2173864.1"/>
    <property type="molecule type" value="Genomic_DNA"/>
</dbReference>
<dbReference type="OrthoDB" id="1394818at2759"/>
<gene>
    <name evidence="2" type="ORF">INT43_005284</name>
</gene>
<dbReference type="InterPro" id="IPR019487">
    <property type="entry name" value="RAM_signalling_pathway_SOG2"/>
</dbReference>
<feature type="compositionally biased region" description="Polar residues" evidence="1">
    <location>
        <begin position="14"/>
        <end position="27"/>
    </location>
</feature>
<feature type="region of interest" description="Disordered" evidence="1">
    <location>
        <begin position="188"/>
        <end position="276"/>
    </location>
</feature>
<comment type="caution">
    <text evidence="2">The sequence shown here is derived from an EMBL/GenBank/DDBJ whole genome shotgun (WGS) entry which is preliminary data.</text>
</comment>
<keyword evidence="3" id="KW-1185">Reference proteome</keyword>
<sequence length="462" mass="50832">MERSAHERARHIRNISQDSTTSVSSDHFTSEHGTEHYFQQVSANSLAKHKQQHTAMNLQLIEATRTILFALSSIHRSIRQCLSYTANEKLSTTFTRSLYESDTSVQSLIQALDKMDHASLQKATSASNELLQSAGSAVGTVRKIIQLLQTHLKTLVHMSDIMFTRTLLLELHGAASNVRFAFETIAPLPSHNNASTPKTAFAPSPSRSNSKPVVYPNQPVPPPLQSTSSTPTSSHALSQVGGGSGPSTVKKAPVNRGRSHSEHSPSTLQSFSTTSPQSSWERDVQLFNHINIATAAALNVVELLNNCFEHNPLPDDAPSALAKRFKDLLRQVQHAAEMSRRLQSSLQSVIASRTTETDDGSTVANKELTRRFWEDTNACLLVSHMHYPYMDQQWVTNIPAQAIVAMMTLVKAVATQEDYSFPKAVKQGLSQVTRVTAEVARLWSNSTFAEDGYYLGRGGEQG</sequence>
<reference evidence="2" key="1">
    <citation type="submission" date="2020-12" db="EMBL/GenBank/DDBJ databases">
        <title>Metabolic potential, ecology and presence of endohyphal bacteria is reflected in genomic diversity of Mucoromycotina.</title>
        <authorList>
            <person name="Muszewska A."/>
            <person name="Okrasinska A."/>
            <person name="Steczkiewicz K."/>
            <person name="Drgas O."/>
            <person name="Orlowska M."/>
            <person name="Perlinska-Lenart U."/>
            <person name="Aleksandrzak-Piekarczyk T."/>
            <person name="Szatraj K."/>
            <person name="Zielenkiewicz U."/>
            <person name="Pilsyk S."/>
            <person name="Malc E."/>
            <person name="Mieczkowski P."/>
            <person name="Kruszewska J.S."/>
            <person name="Biernat P."/>
            <person name="Pawlowska J."/>
        </authorList>
    </citation>
    <scope>NUCLEOTIDE SEQUENCE</scope>
    <source>
        <strain evidence="2">WA0000067209</strain>
    </source>
</reference>
<feature type="compositionally biased region" description="Polar residues" evidence="1">
    <location>
        <begin position="264"/>
        <end position="276"/>
    </location>
</feature>
<accession>A0A8H7PH16</accession>
<proteinExistence type="predicted"/>
<dbReference type="AlphaFoldDB" id="A0A8H7PH16"/>